<keyword evidence="2" id="KW-0812">Transmembrane</keyword>
<feature type="region of interest" description="Disordered" evidence="1">
    <location>
        <begin position="33"/>
        <end position="68"/>
    </location>
</feature>
<keyword evidence="2" id="KW-1133">Transmembrane helix</keyword>
<evidence type="ECO:0000256" key="1">
    <source>
        <dbReference type="SAM" id="MobiDB-lite"/>
    </source>
</evidence>
<reference evidence="3" key="1">
    <citation type="submission" date="2020-10" db="EMBL/GenBank/DDBJ databases">
        <title>The Whole-Genome Sequence of Metschnikowia persimmonesis, a Novel Endophytic Yeast Species Isolated from Medicinal Plant Diospyros kaki Thumb.</title>
        <authorList>
            <person name="Rahmat E."/>
            <person name="Kang Y."/>
        </authorList>
    </citation>
    <scope>NUCLEOTIDE SEQUENCE</scope>
    <source>
        <strain evidence="3">KIOM G15050</strain>
    </source>
</reference>
<gene>
    <name evidence="3" type="ORF">HF325_005282</name>
</gene>
<evidence type="ECO:0000313" key="4">
    <source>
        <dbReference type="Proteomes" id="UP000649328"/>
    </source>
</evidence>
<accession>A0A8H7GRD2</accession>
<comment type="caution">
    <text evidence="3">The sequence shown here is derived from an EMBL/GenBank/DDBJ whole genome shotgun (WGS) entry which is preliminary data.</text>
</comment>
<feature type="transmembrane region" description="Helical" evidence="2">
    <location>
        <begin position="486"/>
        <end position="507"/>
    </location>
</feature>
<sequence length="511" mass="58695">MFEVLPFRKSGGLLRGLYADYLPSVNKPRLLSAEKLPTVSGEAPQTATGEAPPNLPAEEPQSPPTNDLEIVGYRKNKFTSPICISEDKHNFIVSIRPYNPERWAVLEDHLEKVNKLNFAASATQIERSQVIAMNTSHLAREILFRPVDLKSCNLSDAKNFEQEIATRIRNFVLEINGFESSLAILKRKLREFSQKVAPDQASGPNNNVQERQKEDIKNWRLVAKEHREVLYKSVCARLILFQLKNATIRHEPKTGFIHMKTKVWFSTEQERDTISSKLLKVPMFEKCVPVDEKQMDSAISSQITCLEEYAQIIKVKDENGNTRVFESLFNNKHYDAFELSFPFDRYPPRMCVQLFHGHFAKKPPGHNWVFFPVHIDPLALEHKARFYVRCDSEVKFDEYNQETGSVLTRLHESEFCLKCIGKGRDSCPRSNPQALKGIKCVGKKRPRPKDEGNMVLPIRKEETIIILSEAWDQVGASLCILFVFKFIYWFSYGSIIGLVIGTIKYLFCFDI</sequence>
<dbReference type="AlphaFoldDB" id="A0A8H7GRD2"/>
<proteinExistence type="predicted"/>
<evidence type="ECO:0000313" key="3">
    <source>
        <dbReference type="EMBL" id="KAF8000353.1"/>
    </source>
</evidence>
<name>A0A8H7GRD2_9ASCO</name>
<evidence type="ECO:0000256" key="2">
    <source>
        <dbReference type="SAM" id="Phobius"/>
    </source>
</evidence>
<keyword evidence="2" id="KW-0472">Membrane</keyword>
<organism evidence="3 4">
    <name type="scientific">Metschnikowia pulcherrima</name>
    <dbReference type="NCBI Taxonomy" id="27326"/>
    <lineage>
        <taxon>Eukaryota</taxon>
        <taxon>Fungi</taxon>
        <taxon>Dikarya</taxon>
        <taxon>Ascomycota</taxon>
        <taxon>Saccharomycotina</taxon>
        <taxon>Pichiomycetes</taxon>
        <taxon>Metschnikowiaceae</taxon>
        <taxon>Metschnikowia</taxon>
    </lineage>
</organism>
<dbReference type="Proteomes" id="UP000649328">
    <property type="component" value="Unassembled WGS sequence"/>
</dbReference>
<dbReference type="EMBL" id="JACBPP010000007">
    <property type="protein sequence ID" value="KAF8000353.1"/>
    <property type="molecule type" value="Genomic_DNA"/>
</dbReference>
<keyword evidence="4" id="KW-1185">Reference proteome</keyword>
<protein>
    <submittedName>
        <fullName evidence="3">Uncharacterized protein</fullName>
    </submittedName>
</protein>